<dbReference type="PANTHER" id="PTHR21716:SF15">
    <property type="entry name" value="TRANSPORT PROTEIN YRRI-RELATED"/>
    <property type="match status" value="1"/>
</dbReference>
<keyword evidence="5 6" id="KW-0472">Membrane</keyword>
<evidence type="ECO:0000256" key="6">
    <source>
        <dbReference type="SAM" id="Phobius"/>
    </source>
</evidence>
<evidence type="ECO:0000256" key="5">
    <source>
        <dbReference type="ARBA" id="ARBA00023136"/>
    </source>
</evidence>
<keyword evidence="3 6" id="KW-0812">Transmembrane</keyword>
<dbReference type="PROSITE" id="PS51257">
    <property type="entry name" value="PROKAR_LIPOPROTEIN"/>
    <property type="match status" value="1"/>
</dbReference>
<dbReference type="RefSeq" id="WP_267151590.1">
    <property type="nucleotide sequence ID" value="NZ_JAPMLT010000004.1"/>
</dbReference>
<dbReference type="Pfam" id="PF01594">
    <property type="entry name" value="AI-2E_transport"/>
    <property type="match status" value="1"/>
</dbReference>
<organism evidence="7 8">
    <name type="scientific">Tumebacillus lacus</name>
    <dbReference type="NCBI Taxonomy" id="2995335"/>
    <lineage>
        <taxon>Bacteria</taxon>
        <taxon>Bacillati</taxon>
        <taxon>Bacillota</taxon>
        <taxon>Bacilli</taxon>
        <taxon>Bacillales</taxon>
        <taxon>Alicyclobacillaceae</taxon>
        <taxon>Tumebacillus</taxon>
    </lineage>
</organism>
<evidence type="ECO:0000256" key="1">
    <source>
        <dbReference type="ARBA" id="ARBA00004141"/>
    </source>
</evidence>
<proteinExistence type="inferred from homology"/>
<evidence type="ECO:0000256" key="3">
    <source>
        <dbReference type="ARBA" id="ARBA00022692"/>
    </source>
</evidence>
<sequence>MESWRHGRALYLGSVTLVTLGCVFLLWEMREVIRIFSTILSAVLTPFLISVIIAYLLNPLVNMLHRKGLPRGMSIMVIYALFFLLMTALLINAIPLIIDQLRELGEHLPQLVEDANGWLKGFHEDKKRLFPDAVVKAIDQNLSGLEARATATITEILEGIGNAMEIAAGVFVIPFLVFYMLKDLKVMERTVIVFFPKQNRQEVVRLLRSVDEALGNYIRGQLLVSFVVGVLAYIGYLIVDMPYALLLALLVSVFNIVPYIGPFIGAAPAVLLALIDSPMLAVKVLVVNLIIQQLEGNLLSPLLIGRTLKLHPMLIIFALLLGGELFGVVGLILAIPVTAVGKVILQHLVLHYIKR</sequence>
<feature type="transmembrane region" description="Helical" evidence="6">
    <location>
        <begin position="222"/>
        <end position="239"/>
    </location>
</feature>
<comment type="caution">
    <text evidence="7">The sequence shown here is derived from an EMBL/GenBank/DDBJ whole genome shotgun (WGS) entry which is preliminary data.</text>
</comment>
<feature type="transmembrane region" description="Helical" evidence="6">
    <location>
        <begin position="163"/>
        <end position="181"/>
    </location>
</feature>
<feature type="transmembrane region" description="Helical" evidence="6">
    <location>
        <begin position="9"/>
        <end position="27"/>
    </location>
</feature>
<accession>A0ABT3X0B4</accession>
<dbReference type="EMBL" id="JAPMLT010000004">
    <property type="protein sequence ID" value="MCX7570343.1"/>
    <property type="molecule type" value="Genomic_DNA"/>
</dbReference>
<dbReference type="InterPro" id="IPR002549">
    <property type="entry name" value="AI-2E-like"/>
</dbReference>
<dbReference type="PANTHER" id="PTHR21716">
    <property type="entry name" value="TRANSMEMBRANE PROTEIN"/>
    <property type="match status" value="1"/>
</dbReference>
<feature type="transmembrane region" description="Helical" evidence="6">
    <location>
        <begin position="314"/>
        <end position="345"/>
    </location>
</feature>
<evidence type="ECO:0000313" key="8">
    <source>
        <dbReference type="Proteomes" id="UP001208017"/>
    </source>
</evidence>
<evidence type="ECO:0000256" key="4">
    <source>
        <dbReference type="ARBA" id="ARBA00022989"/>
    </source>
</evidence>
<name>A0ABT3X0B4_9BACL</name>
<keyword evidence="4 6" id="KW-1133">Transmembrane helix</keyword>
<keyword evidence="8" id="KW-1185">Reference proteome</keyword>
<dbReference type="Proteomes" id="UP001208017">
    <property type="component" value="Unassembled WGS sequence"/>
</dbReference>
<feature type="transmembrane region" description="Helical" evidence="6">
    <location>
        <begin position="77"/>
        <end position="98"/>
    </location>
</feature>
<reference evidence="7 8" key="1">
    <citation type="submission" date="2022-11" db="EMBL/GenBank/DDBJ databases">
        <title>Study of microbial diversity in lake waters.</title>
        <authorList>
            <person name="Zhang J."/>
        </authorList>
    </citation>
    <scope>NUCLEOTIDE SEQUENCE [LARGE SCALE GENOMIC DNA]</scope>
    <source>
        <strain evidence="7 8">DT12</strain>
    </source>
</reference>
<feature type="transmembrane region" description="Helical" evidence="6">
    <location>
        <begin position="33"/>
        <end position="57"/>
    </location>
</feature>
<protein>
    <submittedName>
        <fullName evidence="7">AI-2E family transporter</fullName>
    </submittedName>
</protein>
<comment type="subcellular location">
    <subcellularLocation>
        <location evidence="1">Membrane</location>
        <topology evidence="1">Multi-pass membrane protein</topology>
    </subcellularLocation>
</comment>
<evidence type="ECO:0000256" key="2">
    <source>
        <dbReference type="ARBA" id="ARBA00009773"/>
    </source>
</evidence>
<comment type="similarity">
    <text evidence="2">Belongs to the autoinducer-2 exporter (AI-2E) (TC 2.A.86) family.</text>
</comment>
<gene>
    <name evidence="7" type="ORF">OS242_10245</name>
</gene>
<feature type="transmembrane region" description="Helical" evidence="6">
    <location>
        <begin position="245"/>
        <end position="264"/>
    </location>
</feature>
<evidence type="ECO:0000313" key="7">
    <source>
        <dbReference type="EMBL" id="MCX7570343.1"/>
    </source>
</evidence>